<sequence length="133" mass="15496">MSDMTDNSECFQLFNDIGKHDIAAHDVLLMANENKLLKDYVVAFLDNISDEVIVLPTSGIIQLRDKLLCPISPYTVIVFVKTLEELDDKKDENLEIKLFEIDYIDIIHQINIQAFKQEEKMIENMLFQIIKNY</sequence>
<evidence type="ECO:0000313" key="2">
    <source>
        <dbReference type="Proteomes" id="UP001058074"/>
    </source>
</evidence>
<dbReference type="EMBL" id="BROD01000001">
    <property type="protein sequence ID" value="GKX64858.1"/>
    <property type="molecule type" value="Genomic_DNA"/>
</dbReference>
<dbReference type="Proteomes" id="UP001058074">
    <property type="component" value="Unassembled WGS sequence"/>
</dbReference>
<evidence type="ECO:0000313" key="1">
    <source>
        <dbReference type="EMBL" id="GKX64858.1"/>
    </source>
</evidence>
<organism evidence="1 2">
    <name type="scientific">Inconstantimicrobium mannanitabidum</name>
    <dbReference type="NCBI Taxonomy" id="1604901"/>
    <lineage>
        <taxon>Bacteria</taxon>
        <taxon>Bacillati</taxon>
        <taxon>Bacillota</taxon>
        <taxon>Clostridia</taxon>
        <taxon>Eubacteriales</taxon>
        <taxon>Clostridiaceae</taxon>
        <taxon>Inconstantimicrobium</taxon>
    </lineage>
</organism>
<accession>A0ACB5R769</accession>
<name>A0ACB5R769_9CLOT</name>
<keyword evidence="2" id="KW-1185">Reference proteome</keyword>
<gene>
    <name evidence="1" type="ORF">rsdtw13_01160</name>
</gene>
<protein>
    <submittedName>
        <fullName evidence="1">Uncharacterized protein</fullName>
    </submittedName>
</protein>
<proteinExistence type="predicted"/>
<comment type="caution">
    <text evidence="1">The sequence shown here is derived from an EMBL/GenBank/DDBJ whole genome shotgun (WGS) entry which is preliminary data.</text>
</comment>
<reference evidence="1" key="1">
    <citation type="journal article" date="2025" name="Int. J. Syst. Evol. Microbiol.">
        <title>Inconstantimicrobium mannanitabidum sp. nov., a novel member of the family Clostridiaceae isolated from anoxic soil under the treatment of reductive soil disinfestation.</title>
        <authorList>
            <person name="Ueki A."/>
            <person name="Tonouchi A."/>
            <person name="Honma S."/>
            <person name="Kaku N."/>
            <person name="Ueki K."/>
        </authorList>
    </citation>
    <scope>NUCLEOTIDE SEQUENCE</scope>
    <source>
        <strain evidence="1">TW13</strain>
    </source>
</reference>